<evidence type="ECO:0000313" key="6">
    <source>
        <dbReference type="Proteomes" id="UP000315901"/>
    </source>
</evidence>
<dbReference type="GO" id="GO:0042597">
    <property type="term" value="C:periplasmic space"/>
    <property type="evidence" value="ECO:0007669"/>
    <property type="project" value="UniProtKB-SubCell"/>
</dbReference>
<dbReference type="RefSeq" id="WP_140590153.1">
    <property type="nucleotide sequence ID" value="NZ_VFRR01000032.1"/>
</dbReference>
<evidence type="ECO:0000256" key="2">
    <source>
        <dbReference type="ARBA" id="ARBA00022448"/>
    </source>
</evidence>
<dbReference type="PANTHER" id="PTHR30222:SF12">
    <property type="entry name" value="NORSPERMIDINE SENSOR"/>
    <property type="match status" value="1"/>
</dbReference>
<dbReference type="SUPFAM" id="SSF53850">
    <property type="entry name" value="Periplasmic binding protein-like II"/>
    <property type="match status" value="1"/>
</dbReference>
<reference evidence="5 6" key="1">
    <citation type="submission" date="2019-06" db="EMBL/GenBank/DDBJ databases">
        <title>A novel bacterium of genus Marinomonas, isolated from coastal sand.</title>
        <authorList>
            <person name="Huang H."/>
            <person name="Mo K."/>
            <person name="Hu Y."/>
        </authorList>
    </citation>
    <scope>NUCLEOTIDE SEQUENCE [LARGE SCALE GENOMIC DNA]</scope>
    <source>
        <strain evidence="5 6">HB171799</strain>
    </source>
</reference>
<evidence type="ECO:0000256" key="1">
    <source>
        <dbReference type="ARBA" id="ARBA00004418"/>
    </source>
</evidence>
<name>A0A501WJC6_9GAMM</name>
<sequence>MVYPRCRDFLLITLCATTVQSVAAQTLRILNWEDYLADEVIAAWEQQSGWQVEQVFYDNEAERDLILANKAVRNIDLVVIGDEIIQRMGKAGYLAPLTEQYVEGLAPIWQGSCGDYGSPYLWGSLGIAYRTDKVDQAPANWKDLLYPIGAWQNHIGMIGQYDELLGPAMLAMSLDPMSNDEGHLKRAFELLKRQSESVLTYEYAPSYLSVATPEEQEELWVTQVYSGDEYTLNDLYGSQVWQYVLPEDGVLLWLDCLAVVASSSNQQAAQEFIQFLGKSAINALDSESVGVATPSLTAKSLQSEEFASDQVTYPPADVLAKARRYKPLDSENIRLRTQIKDALIRYHDSK</sequence>
<dbReference type="CDD" id="cd13590">
    <property type="entry name" value="PBP2_PotD_PotF_like"/>
    <property type="match status" value="1"/>
</dbReference>
<dbReference type="Gene3D" id="3.40.190.10">
    <property type="entry name" value="Periplasmic binding protein-like II"/>
    <property type="match status" value="2"/>
</dbReference>
<dbReference type="GO" id="GO:0015846">
    <property type="term" value="P:polyamine transport"/>
    <property type="evidence" value="ECO:0007669"/>
    <property type="project" value="InterPro"/>
</dbReference>
<dbReference type="InterPro" id="IPR001188">
    <property type="entry name" value="Sperm_putr-bd"/>
</dbReference>
<gene>
    <name evidence="5" type="ORF">FJM67_13375</name>
</gene>
<comment type="caution">
    <text evidence="5">The sequence shown here is derived from an EMBL/GenBank/DDBJ whole genome shotgun (WGS) entry which is preliminary data.</text>
</comment>
<proteinExistence type="predicted"/>
<keyword evidence="4" id="KW-0574">Periplasm</keyword>
<evidence type="ECO:0000256" key="4">
    <source>
        <dbReference type="ARBA" id="ARBA00022764"/>
    </source>
</evidence>
<dbReference type="Proteomes" id="UP000315901">
    <property type="component" value="Unassembled WGS sequence"/>
</dbReference>
<accession>A0A501WJC6</accession>
<organism evidence="5 6">
    <name type="scientific">Maribrevibacterium harenarium</name>
    <dbReference type="NCBI Taxonomy" id="2589817"/>
    <lineage>
        <taxon>Bacteria</taxon>
        <taxon>Pseudomonadati</taxon>
        <taxon>Pseudomonadota</taxon>
        <taxon>Gammaproteobacteria</taxon>
        <taxon>Oceanospirillales</taxon>
        <taxon>Oceanospirillaceae</taxon>
        <taxon>Maribrevibacterium</taxon>
    </lineage>
</organism>
<evidence type="ECO:0000313" key="5">
    <source>
        <dbReference type="EMBL" id="TPE48460.1"/>
    </source>
</evidence>
<dbReference type="InterPro" id="IPR006059">
    <property type="entry name" value="SBP"/>
</dbReference>
<dbReference type="GO" id="GO:0019808">
    <property type="term" value="F:polyamine binding"/>
    <property type="evidence" value="ECO:0007669"/>
    <property type="project" value="InterPro"/>
</dbReference>
<keyword evidence="6" id="KW-1185">Reference proteome</keyword>
<dbReference type="AlphaFoldDB" id="A0A501WJC6"/>
<protein>
    <submittedName>
        <fullName evidence="5">Spermidine/putrescine ABC transporter substrate-binding protein</fullName>
    </submittedName>
</protein>
<dbReference type="EMBL" id="VFRR01000032">
    <property type="protein sequence ID" value="TPE48460.1"/>
    <property type="molecule type" value="Genomic_DNA"/>
</dbReference>
<keyword evidence="2" id="KW-0813">Transport</keyword>
<comment type="subcellular location">
    <subcellularLocation>
        <location evidence="1">Periplasm</location>
    </subcellularLocation>
</comment>
<keyword evidence="3" id="KW-0732">Signal</keyword>
<dbReference type="Pfam" id="PF13416">
    <property type="entry name" value="SBP_bac_8"/>
    <property type="match status" value="1"/>
</dbReference>
<dbReference type="PANTHER" id="PTHR30222">
    <property type="entry name" value="SPERMIDINE/PUTRESCINE-BINDING PERIPLASMIC PROTEIN"/>
    <property type="match status" value="1"/>
</dbReference>
<dbReference type="OrthoDB" id="9769319at2"/>
<dbReference type="PRINTS" id="PR00909">
    <property type="entry name" value="SPERMDNBNDNG"/>
</dbReference>
<evidence type="ECO:0000256" key="3">
    <source>
        <dbReference type="ARBA" id="ARBA00022729"/>
    </source>
</evidence>